<sequence>MANRANNASKGSRVLMEVTASRTSMEDMSIKANSTSKGNSVITEDNMDNKDNMGSMAAMDLRIYPSATIPAKILVNSSKVDIKVDGTLGNNVRTRGLMARNKRHYRKWERQ</sequence>
<accession>A0AAD1WT35</accession>
<evidence type="ECO:0000313" key="3">
    <source>
        <dbReference type="Proteomes" id="UP001295444"/>
    </source>
</evidence>
<organism evidence="2 3">
    <name type="scientific">Pelobates cultripes</name>
    <name type="common">Western spadefoot toad</name>
    <dbReference type="NCBI Taxonomy" id="61616"/>
    <lineage>
        <taxon>Eukaryota</taxon>
        <taxon>Metazoa</taxon>
        <taxon>Chordata</taxon>
        <taxon>Craniata</taxon>
        <taxon>Vertebrata</taxon>
        <taxon>Euteleostomi</taxon>
        <taxon>Amphibia</taxon>
        <taxon>Batrachia</taxon>
        <taxon>Anura</taxon>
        <taxon>Pelobatoidea</taxon>
        <taxon>Pelobatidae</taxon>
        <taxon>Pelobates</taxon>
    </lineage>
</organism>
<evidence type="ECO:0000313" key="2">
    <source>
        <dbReference type="EMBL" id="CAH2321185.1"/>
    </source>
</evidence>
<gene>
    <name evidence="2" type="ORF">PECUL_23A022624</name>
</gene>
<dbReference type="EMBL" id="OW240922">
    <property type="protein sequence ID" value="CAH2321185.1"/>
    <property type="molecule type" value="Genomic_DNA"/>
</dbReference>
<dbReference type="Proteomes" id="UP001295444">
    <property type="component" value="Chromosome 11"/>
</dbReference>
<feature type="compositionally biased region" description="Polar residues" evidence="1">
    <location>
        <begin position="31"/>
        <end position="43"/>
    </location>
</feature>
<reference evidence="2" key="1">
    <citation type="submission" date="2022-03" db="EMBL/GenBank/DDBJ databases">
        <authorList>
            <person name="Alioto T."/>
            <person name="Alioto T."/>
            <person name="Gomez Garrido J."/>
        </authorList>
    </citation>
    <scope>NUCLEOTIDE SEQUENCE</scope>
</reference>
<protein>
    <submittedName>
        <fullName evidence="2">Uncharacterized protein</fullName>
    </submittedName>
</protein>
<feature type="region of interest" description="Disordered" evidence="1">
    <location>
        <begin position="21"/>
        <end position="49"/>
    </location>
</feature>
<name>A0AAD1WT35_PELCU</name>
<dbReference type="AlphaFoldDB" id="A0AAD1WT35"/>
<evidence type="ECO:0000256" key="1">
    <source>
        <dbReference type="SAM" id="MobiDB-lite"/>
    </source>
</evidence>
<proteinExistence type="predicted"/>
<keyword evidence="3" id="KW-1185">Reference proteome</keyword>